<gene>
    <name evidence="8" type="ORF">FYJ84_06115</name>
</gene>
<accession>A0A6I2UIK3</accession>
<dbReference type="GO" id="GO:0003824">
    <property type="term" value="F:catalytic activity"/>
    <property type="evidence" value="ECO:0007669"/>
    <property type="project" value="InterPro"/>
</dbReference>
<dbReference type="PANTHER" id="PTHR30352:SF5">
    <property type="entry name" value="PYRUVATE FORMATE-LYASE 1-ACTIVATING ENZYME"/>
    <property type="match status" value="1"/>
</dbReference>
<dbReference type="PROSITE" id="PS51918">
    <property type="entry name" value="RADICAL_SAM"/>
    <property type="match status" value="1"/>
</dbReference>
<evidence type="ECO:0000313" key="9">
    <source>
        <dbReference type="Proteomes" id="UP000433181"/>
    </source>
</evidence>
<keyword evidence="6" id="KW-0411">Iron-sulfur</keyword>
<evidence type="ECO:0000256" key="4">
    <source>
        <dbReference type="ARBA" id="ARBA00022723"/>
    </source>
</evidence>
<dbReference type="SUPFAM" id="SSF102114">
    <property type="entry name" value="Radical SAM enzymes"/>
    <property type="match status" value="1"/>
</dbReference>
<keyword evidence="3" id="KW-0949">S-adenosyl-L-methionine</keyword>
<keyword evidence="9" id="KW-1185">Reference proteome</keyword>
<dbReference type="AlphaFoldDB" id="A0A6I2UIK3"/>
<reference evidence="8 9" key="1">
    <citation type="submission" date="2019-08" db="EMBL/GenBank/DDBJ databases">
        <title>In-depth cultivation of the pig gut microbiome towards novel bacterial diversity and tailored functional studies.</title>
        <authorList>
            <person name="Wylensek D."/>
            <person name="Hitch T.C.A."/>
            <person name="Clavel T."/>
        </authorList>
    </citation>
    <scope>NUCLEOTIDE SEQUENCE [LARGE SCALE GENOMIC DNA]</scope>
    <source>
        <strain evidence="8 9">WCA-693-APC-5D-A</strain>
    </source>
</reference>
<dbReference type="Proteomes" id="UP000433181">
    <property type="component" value="Unassembled WGS sequence"/>
</dbReference>
<comment type="cofactor">
    <cofactor evidence="1">
        <name>[4Fe-4S] cluster</name>
        <dbReference type="ChEBI" id="CHEBI:49883"/>
    </cofactor>
</comment>
<dbReference type="SFLD" id="SFLDS00029">
    <property type="entry name" value="Radical_SAM"/>
    <property type="match status" value="1"/>
</dbReference>
<evidence type="ECO:0000256" key="5">
    <source>
        <dbReference type="ARBA" id="ARBA00023004"/>
    </source>
</evidence>
<protein>
    <submittedName>
        <fullName evidence="8">Radical SAM protein</fullName>
    </submittedName>
</protein>
<dbReference type="InterPro" id="IPR013785">
    <property type="entry name" value="Aldolase_TIM"/>
</dbReference>
<dbReference type="GO" id="GO:0046872">
    <property type="term" value="F:metal ion binding"/>
    <property type="evidence" value="ECO:0007669"/>
    <property type="project" value="UniProtKB-KW"/>
</dbReference>
<keyword evidence="5" id="KW-0408">Iron</keyword>
<organism evidence="8 9">
    <name type="scientific">Anaerovibrio slackiae</name>
    <dbReference type="NCBI Taxonomy" id="2652309"/>
    <lineage>
        <taxon>Bacteria</taxon>
        <taxon>Bacillati</taxon>
        <taxon>Bacillota</taxon>
        <taxon>Negativicutes</taxon>
        <taxon>Selenomonadales</taxon>
        <taxon>Selenomonadaceae</taxon>
        <taxon>Anaerovibrio</taxon>
    </lineage>
</organism>
<evidence type="ECO:0000313" key="8">
    <source>
        <dbReference type="EMBL" id="MSU08556.1"/>
    </source>
</evidence>
<dbReference type="Pfam" id="PF04055">
    <property type="entry name" value="Radical_SAM"/>
    <property type="match status" value="1"/>
</dbReference>
<evidence type="ECO:0000256" key="2">
    <source>
        <dbReference type="ARBA" id="ARBA00022485"/>
    </source>
</evidence>
<dbReference type="Gene3D" id="3.20.20.70">
    <property type="entry name" value="Aldolase class I"/>
    <property type="match status" value="1"/>
</dbReference>
<keyword evidence="2" id="KW-0004">4Fe-4S</keyword>
<evidence type="ECO:0000256" key="3">
    <source>
        <dbReference type="ARBA" id="ARBA00022691"/>
    </source>
</evidence>
<keyword evidence="4" id="KW-0479">Metal-binding</keyword>
<dbReference type="PANTHER" id="PTHR30352">
    <property type="entry name" value="PYRUVATE FORMATE-LYASE-ACTIVATING ENZYME"/>
    <property type="match status" value="1"/>
</dbReference>
<sequence length="431" mass="47341">MAKKGKKQGGRNLPPANGAGCEITALYADENGEIFDAPGMGAVGRSGSQLRPLTPEDLIPLPESADLMFLPDRQAMGVAGDGEMMPLTGNAVAAILPAGYTRTLLPGFQRLEDAGQLPLYGYTAVAVYKDELYAAAIYTDENHKWDPANYNTHDLKKLVRKVKKDLPDNPLVEHLANCSLEWHCCTAENLFYRRWECGIPTSPVCNANCFGCISLQPAECCPSPQSRIKFRPTPEEIAAIGIYHLESAPEGIISFGQGCEGEPSLAADNISAGIRLIRARTGRGQININTNAGYTEGIRKIVDAGLDTMRVSIISAIPESYAAYYRSSYRLADVKASISYALDKGIYVSLNMLYFPGFNDRAEELAAWKEFFRELPVQMIQVRNLNIDPDAFLAIMPEQQSECVGTRAFLQELHQAYPQLVIGSFSHYVEK</sequence>
<dbReference type="CDD" id="cd01335">
    <property type="entry name" value="Radical_SAM"/>
    <property type="match status" value="1"/>
</dbReference>
<dbReference type="InterPro" id="IPR034457">
    <property type="entry name" value="Organic_radical-activating"/>
</dbReference>
<dbReference type="InterPro" id="IPR058240">
    <property type="entry name" value="rSAM_sf"/>
</dbReference>
<dbReference type="SFLD" id="SFLDG01109">
    <property type="entry name" value="Uncharacterised_Radical_SAM_Su"/>
    <property type="match status" value="1"/>
</dbReference>
<dbReference type="EMBL" id="VUNR01000009">
    <property type="protein sequence ID" value="MSU08556.1"/>
    <property type="molecule type" value="Genomic_DNA"/>
</dbReference>
<dbReference type="InterPro" id="IPR007197">
    <property type="entry name" value="rSAM"/>
</dbReference>
<dbReference type="GO" id="GO:0051539">
    <property type="term" value="F:4 iron, 4 sulfur cluster binding"/>
    <property type="evidence" value="ECO:0007669"/>
    <property type="project" value="UniProtKB-KW"/>
</dbReference>
<feature type="domain" description="Radical SAM core" evidence="7">
    <location>
        <begin position="190"/>
        <end position="426"/>
    </location>
</feature>
<evidence type="ECO:0000256" key="6">
    <source>
        <dbReference type="ARBA" id="ARBA00023014"/>
    </source>
</evidence>
<comment type="caution">
    <text evidence="8">The sequence shown here is derived from an EMBL/GenBank/DDBJ whole genome shotgun (WGS) entry which is preliminary data.</text>
</comment>
<name>A0A6I2UIK3_9FIRM</name>
<evidence type="ECO:0000259" key="7">
    <source>
        <dbReference type="PROSITE" id="PS51918"/>
    </source>
</evidence>
<evidence type="ECO:0000256" key="1">
    <source>
        <dbReference type="ARBA" id="ARBA00001966"/>
    </source>
</evidence>
<proteinExistence type="predicted"/>